<proteinExistence type="predicted"/>
<protein>
    <submittedName>
        <fullName evidence="2">DUF1684 domain-containing protein</fullName>
    </submittedName>
</protein>
<organism evidence="2 3">
    <name type="scientific">Arcticibacterium luteifluviistationis</name>
    <dbReference type="NCBI Taxonomy" id="1784714"/>
    <lineage>
        <taxon>Bacteria</taxon>
        <taxon>Pseudomonadati</taxon>
        <taxon>Bacteroidota</taxon>
        <taxon>Cytophagia</taxon>
        <taxon>Cytophagales</taxon>
        <taxon>Leadbetterellaceae</taxon>
        <taxon>Arcticibacterium</taxon>
    </lineage>
</organism>
<dbReference type="EMBL" id="CP029480">
    <property type="protein sequence ID" value="AWV99513.1"/>
    <property type="molecule type" value="Genomic_DNA"/>
</dbReference>
<dbReference type="InterPro" id="IPR012467">
    <property type="entry name" value="DUF1684"/>
</dbReference>
<accession>A0A2Z4GFF1</accession>
<gene>
    <name evidence="2" type="ORF">DJ013_15610</name>
</gene>
<keyword evidence="3" id="KW-1185">Reference proteome</keyword>
<evidence type="ECO:0000313" key="2">
    <source>
        <dbReference type="EMBL" id="AWV99513.1"/>
    </source>
</evidence>
<dbReference type="Pfam" id="PF07920">
    <property type="entry name" value="DUF1684"/>
    <property type="match status" value="1"/>
</dbReference>
<feature type="signal peptide" evidence="1">
    <location>
        <begin position="1"/>
        <end position="30"/>
    </location>
</feature>
<name>A0A2Z4GFF1_9BACT</name>
<evidence type="ECO:0000313" key="3">
    <source>
        <dbReference type="Proteomes" id="UP000249873"/>
    </source>
</evidence>
<reference evidence="2 3" key="1">
    <citation type="submission" date="2018-05" db="EMBL/GenBank/DDBJ databases">
        <title>Complete genome sequence of Arcticibacterium luteifluviistationis SM1504T, a cytophagaceae bacterium isolated from Arctic surface seawater.</title>
        <authorList>
            <person name="Li Y."/>
            <person name="Qin Q.-L."/>
        </authorList>
    </citation>
    <scope>NUCLEOTIDE SEQUENCE [LARGE SCALE GENOMIC DNA]</scope>
    <source>
        <strain evidence="2 3">SM1504</strain>
    </source>
</reference>
<dbReference type="Proteomes" id="UP000249873">
    <property type="component" value="Chromosome"/>
</dbReference>
<dbReference type="OrthoDB" id="5493262at2"/>
<feature type="chain" id="PRO_5016289156" evidence="1">
    <location>
        <begin position="31"/>
        <end position="214"/>
    </location>
</feature>
<dbReference type="PANTHER" id="PTHR41913:SF1">
    <property type="entry name" value="DUF1684 DOMAIN-CONTAINING PROTEIN"/>
    <property type="match status" value="1"/>
</dbReference>
<dbReference type="PANTHER" id="PTHR41913">
    <property type="entry name" value="DUF1684 DOMAIN-CONTAINING PROTEIN"/>
    <property type="match status" value="1"/>
</dbReference>
<keyword evidence="1" id="KW-0732">Signal</keyword>
<dbReference type="KEGG" id="als:DJ013_15610"/>
<dbReference type="AlphaFoldDB" id="A0A2Z4GFF1"/>
<evidence type="ECO:0000256" key="1">
    <source>
        <dbReference type="SAM" id="SignalP"/>
    </source>
</evidence>
<sequence length="214" mass="24375">MKNIRKIKKSELVKPIKYLLICLISFNAFGQSDFEKEIAEHRESYKADFLSNSHSPLGKEDMELLDFYEPDSDFKVTCTFKPGGKSMPFEIPTSSGKMKTYTRFGQLKFKIRDKKQTLTVYRSIDLMKNPIYKDYLFIPFKDATSGNSTYGGGRYLDLRMGDISGDEIILDFNKAYNPYCAFSAGYSCPIPPEENHLKVAIAAGEKNFKGAIKE</sequence>